<sequence length="130" mass="14158">IPRSPARTTCASFPACGSPVLFEALPVTQHGKMGWNCTLSCLEHCPSEWAVPTRERFLEGVGLLTTHCYVGLTQGRAFGEEHCFEGEKAWLTSQSSEATSVLSSNDACGLSHSHPKWCTDSAWPVGKRFT</sequence>
<evidence type="ECO:0000313" key="2">
    <source>
        <dbReference type="Proteomes" id="UP000824120"/>
    </source>
</evidence>
<reference evidence="1 2" key="1">
    <citation type="submission" date="2020-09" db="EMBL/GenBank/DDBJ databases">
        <title>De no assembly of potato wild relative species, Solanum commersonii.</title>
        <authorList>
            <person name="Cho K."/>
        </authorList>
    </citation>
    <scope>NUCLEOTIDE SEQUENCE [LARGE SCALE GENOMIC DNA]</scope>
    <source>
        <strain evidence="1">LZ3.2</strain>
        <tissue evidence="1">Leaf</tissue>
    </source>
</reference>
<name>A0A9J5Z6C3_SOLCO</name>
<dbReference type="EMBL" id="JACXVP010000005">
    <property type="protein sequence ID" value="KAG5606558.1"/>
    <property type="molecule type" value="Genomic_DNA"/>
</dbReference>
<gene>
    <name evidence="1" type="ORF">H5410_028050</name>
</gene>
<feature type="non-terminal residue" evidence="1">
    <location>
        <position position="1"/>
    </location>
</feature>
<evidence type="ECO:0000313" key="1">
    <source>
        <dbReference type="EMBL" id="KAG5606558.1"/>
    </source>
</evidence>
<keyword evidence="2" id="KW-1185">Reference proteome</keyword>
<accession>A0A9J5Z6C3</accession>
<dbReference type="Proteomes" id="UP000824120">
    <property type="component" value="Chromosome 5"/>
</dbReference>
<dbReference type="OrthoDB" id="1714181at2759"/>
<dbReference type="AlphaFoldDB" id="A0A9J5Z6C3"/>
<proteinExistence type="predicted"/>
<organism evidence="1 2">
    <name type="scientific">Solanum commersonii</name>
    <name type="common">Commerson's wild potato</name>
    <name type="synonym">Commerson's nightshade</name>
    <dbReference type="NCBI Taxonomy" id="4109"/>
    <lineage>
        <taxon>Eukaryota</taxon>
        <taxon>Viridiplantae</taxon>
        <taxon>Streptophyta</taxon>
        <taxon>Embryophyta</taxon>
        <taxon>Tracheophyta</taxon>
        <taxon>Spermatophyta</taxon>
        <taxon>Magnoliopsida</taxon>
        <taxon>eudicotyledons</taxon>
        <taxon>Gunneridae</taxon>
        <taxon>Pentapetalae</taxon>
        <taxon>asterids</taxon>
        <taxon>lamiids</taxon>
        <taxon>Solanales</taxon>
        <taxon>Solanaceae</taxon>
        <taxon>Solanoideae</taxon>
        <taxon>Solaneae</taxon>
        <taxon>Solanum</taxon>
    </lineage>
</organism>
<comment type="caution">
    <text evidence="1">The sequence shown here is derived from an EMBL/GenBank/DDBJ whole genome shotgun (WGS) entry which is preliminary data.</text>
</comment>
<protein>
    <submittedName>
        <fullName evidence="1">Uncharacterized protein</fullName>
    </submittedName>
</protein>